<dbReference type="EMBL" id="JARJCM010000018">
    <property type="protein sequence ID" value="KAJ7041281.1"/>
    <property type="molecule type" value="Genomic_DNA"/>
</dbReference>
<evidence type="ECO:0000313" key="2">
    <source>
        <dbReference type="Proteomes" id="UP001218188"/>
    </source>
</evidence>
<proteinExistence type="predicted"/>
<keyword evidence="2" id="KW-1185">Reference proteome</keyword>
<reference evidence="1" key="1">
    <citation type="submission" date="2023-03" db="EMBL/GenBank/DDBJ databases">
        <title>Massive genome expansion in bonnet fungi (Mycena s.s.) driven by repeated elements and novel gene families across ecological guilds.</title>
        <authorList>
            <consortium name="Lawrence Berkeley National Laboratory"/>
            <person name="Harder C.B."/>
            <person name="Miyauchi S."/>
            <person name="Viragh M."/>
            <person name="Kuo A."/>
            <person name="Thoen E."/>
            <person name="Andreopoulos B."/>
            <person name="Lu D."/>
            <person name="Skrede I."/>
            <person name="Drula E."/>
            <person name="Henrissat B."/>
            <person name="Morin E."/>
            <person name="Kohler A."/>
            <person name="Barry K."/>
            <person name="LaButti K."/>
            <person name="Morin E."/>
            <person name="Salamov A."/>
            <person name="Lipzen A."/>
            <person name="Mereny Z."/>
            <person name="Hegedus B."/>
            <person name="Baldrian P."/>
            <person name="Stursova M."/>
            <person name="Weitz H."/>
            <person name="Taylor A."/>
            <person name="Grigoriev I.V."/>
            <person name="Nagy L.G."/>
            <person name="Martin F."/>
            <person name="Kauserud H."/>
        </authorList>
    </citation>
    <scope>NUCLEOTIDE SEQUENCE</scope>
    <source>
        <strain evidence="1">CBHHK200</strain>
    </source>
</reference>
<dbReference type="Proteomes" id="UP001218188">
    <property type="component" value="Unassembled WGS sequence"/>
</dbReference>
<evidence type="ECO:0000313" key="1">
    <source>
        <dbReference type="EMBL" id="KAJ7041281.1"/>
    </source>
</evidence>
<gene>
    <name evidence="1" type="ORF">C8F04DRAFT_1080824</name>
</gene>
<accession>A0AAD6T7I9</accession>
<dbReference type="AlphaFoldDB" id="A0AAD6T7I9"/>
<protein>
    <submittedName>
        <fullName evidence="1">Uncharacterized protein</fullName>
    </submittedName>
</protein>
<organism evidence="1 2">
    <name type="scientific">Mycena alexandri</name>
    <dbReference type="NCBI Taxonomy" id="1745969"/>
    <lineage>
        <taxon>Eukaryota</taxon>
        <taxon>Fungi</taxon>
        <taxon>Dikarya</taxon>
        <taxon>Basidiomycota</taxon>
        <taxon>Agaricomycotina</taxon>
        <taxon>Agaricomycetes</taxon>
        <taxon>Agaricomycetidae</taxon>
        <taxon>Agaricales</taxon>
        <taxon>Marasmiineae</taxon>
        <taxon>Mycenaceae</taxon>
        <taxon>Mycena</taxon>
    </lineage>
</organism>
<name>A0AAD6T7I9_9AGAR</name>
<comment type="caution">
    <text evidence="1">The sequence shown here is derived from an EMBL/GenBank/DDBJ whole genome shotgun (WGS) entry which is preliminary data.</text>
</comment>
<sequence>MDALPDFLEPILRGIQEHTGLHAMVVFGGPMPKFDGELRTLSVACGRNRAAAPVHCTSWEKQRFNQHVIKFMTDYLATAFGMS</sequence>